<comment type="caution">
    <text evidence="1">The sequence shown here is derived from an EMBL/GenBank/DDBJ whole genome shotgun (WGS) entry which is preliminary data.</text>
</comment>
<proteinExistence type="predicted"/>
<reference evidence="1 2" key="1">
    <citation type="submission" date="2017-07" db="EMBL/GenBank/DDBJ databases">
        <title>Genomes of Fischerella (Mastigocladus) sp. strains.</title>
        <authorList>
            <person name="Miller S.R."/>
        </authorList>
    </citation>
    <scope>NUCLEOTIDE SEQUENCE [LARGE SCALE GENOMIC DNA]</scope>
    <source>
        <strain evidence="1 2">CCMEE 5318</strain>
    </source>
</reference>
<gene>
    <name evidence="1" type="ORF">CEN46_26395</name>
</gene>
<organism evidence="1 2">
    <name type="scientific">Fischerella thermalis CCMEE 5318</name>
    <dbReference type="NCBI Taxonomy" id="2019666"/>
    <lineage>
        <taxon>Bacteria</taxon>
        <taxon>Bacillati</taxon>
        <taxon>Cyanobacteriota</taxon>
        <taxon>Cyanophyceae</taxon>
        <taxon>Nostocales</taxon>
        <taxon>Hapalosiphonaceae</taxon>
        <taxon>Fischerella</taxon>
    </lineage>
</organism>
<dbReference type="EMBL" id="NMQE01000975">
    <property type="protein sequence ID" value="PMB14873.1"/>
    <property type="molecule type" value="Genomic_DNA"/>
</dbReference>
<sequence>MDFRFWIGNCFTCLDSINRSVAFFFQTGIIFIKPQLIFRQKNLKLLLQKFVKTRLVEKFAIDTQPMWQKLMPL</sequence>
<dbReference type="AlphaFoldDB" id="A0A2N6L3R8"/>
<evidence type="ECO:0000313" key="1">
    <source>
        <dbReference type="EMBL" id="PMB14873.1"/>
    </source>
</evidence>
<accession>A0A2N6L3R8</accession>
<protein>
    <submittedName>
        <fullName evidence="1">Uncharacterized protein</fullName>
    </submittedName>
</protein>
<name>A0A2N6L3R8_9CYAN</name>
<evidence type="ECO:0000313" key="2">
    <source>
        <dbReference type="Proteomes" id="UP000235081"/>
    </source>
</evidence>
<dbReference type="Proteomes" id="UP000235081">
    <property type="component" value="Unassembled WGS sequence"/>
</dbReference>